<dbReference type="EMBL" id="BPLR01005168">
    <property type="protein sequence ID" value="GIY00349.1"/>
    <property type="molecule type" value="Genomic_DNA"/>
</dbReference>
<dbReference type="AlphaFoldDB" id="A0AAV4PTH2"/>
<accession>A0AAV4PTH2</accession>
<proteinExistence type="predicted"/>
<organism evidence="1 2">
    <name type="scientific">Caerostris extrusa</name>
    <name type="common">Bark spider</name>
    <name type="synonym">Caerostris bankana</name>
    <dbReference type="NCBI Taxonomy" id="172846"/>
    <lineage>
        <taxon>Eukaryota</taxon>
        <taxon>Metazoa</taxon>
        <taxon>Ecdysozoa</taxon>
        <taxon>Arthropoda</taxon>
        <taxon>Chelicerata</taxon>
        <taxon>Arachnida</taxon>
        <taxon>Araneae</taxon>
        <taxon>Araneomorphae</taxon>
        <taxon>Entelegynae</taxon>
        <taxon>Araneoidea</taxon>
        <taxon>Araneidae</taxon>
        <taxon>Caerostris</taxon>
    </lineage>
</organism>
<reference evidence="1 2" key="1">
    <citation type="submission" date="2021-06" db="EMBL/GenBank/DDBJ databases">
        <title>Caerostris extrusa draft genome.</title>
        <authorList>
            <person name="Kono N."/>
            <person name="Arakawa K."/>
        </authorList>
    </citation>
    <scope>NUCLEOTIDE SEQUENCE [LARGE SCALE GENOMIC DNA]</scope>
</reference>
<dbReference type="Proteomes" id="UP001054945">
    <property type="component" value="Unassembled WGS sequence"/>
</dbReference>
<dbReference type="Gene3D" id="3.60.10.10">
    <property type="entry name" value="Endonuclease/exonuclease/phosphatase"/>
    <property type="match status" value="1"/>
</dbReference>
<gene>
    <name evidence="1" type="ORF">CEXT_145281</name>
</gene>
<keyword evidence="2" id="KW-1185">Reference proteome</keyword>
<protein>
    <submittedName>
        <fullName evidence="1">Uncharacterized protein</fullName>
    </submittedName>
</protein>
<evidence type="ECO:0000313" key="1">
    <source>
        <dbReference type="EMBL" id="GIY00349.1"/>
    </source>
</evidence>
<name>A0AAV4PTH2_CAEEX</name>
<comment type="caution">
    <text evidence="1">The sequence shown here is derived from an EMBL/GenBank/DDBJ whole genome shotgun (WGS) entry which is preliminary data.</text>
</comment>
<evidence type="ECO:0000313" key="2">
    <source>
        <dbReference type="Proteomes" id="UP001054945"/>
    </source>
</evidence>
<sequence>MENIRGQKITEFIAQYQLHILNPTGSPPTFIRNGARGWPDLTLSDATTFNKIQEWKSTNYDIGVVTISLFISTFNIEFKSEYHKDTKTKFGNFKKFKEQLQTKLSKFNLDNIRTIEALEQHTSLRVQIIQRCCDSTFKRKNYFQQKTNTMVEPGPQSPKI</sequence>
<dbReference type="InterPro" id="IPR036691">
    <property type="entry name" value="Endo/exonu/phosph_ase_sf"/>
</dbReference>